<evidence type="ECO:0000313" key="4">
    <source>
        <dbReference type="Proteomes" id="UP000007798"/>
    </source>
</evidence>
<feature type="compositionally biased region" description="Polar residues" evidence="2">
    <location>
        <begin position="17"/>
        <end position="26"/>
    </location>
</feature>
<dbReference type="InParanoid" id="B4NM35"/>
<keyword evidence="1" id="KW-0175">Coiled coil</keyword>
<keyword evidence="4" id="KW-1185">Reference proteome</keyword>
<dbReference type="Proteomes" id="UP000007798">
    <property type="component" value="Unassembled WGS sequence"/>
</dbReference>
<evidence type="ECO:0000256" key="1">
    <source>
        <dbReference type="SAM" id="Coils"/>
    </source>
</evidence>
<feature type="region of interest" description="Disordered" evidence="2">
    <location>
        <begin position="1"/>
        <end position="30"/>
    </location>
</feature>
<feature type="coiled-coil region" evidence="1">
    <location>
        <begin position="267"/>
        <end position="413"/>
    </location>
</feature>
<dbReference type="HOGENOM" id="CLU_545456_0_0_1"/>
<reference evidence="3 4" key="1">
    <citation type="journal article" date="2007" name="Nature">
        <title>Evolution of genes and genomes on the Drosophila phylogeny.</title>
        <authorList>
            <consortium name="Drosophila 12 Genomes Consortium"/>
            <person name="Clark A.G."/>
            <person name="Eisen M.B."/>
            <person name="Smith D.R."/>
            <person name="Bergman C.M."/>
            <person name="Oliver B."/>
            <person name="Markow T.A."/>
            <person name="Kaufman T.C."/>
            <person name="Kellis M."/>
            <person name="Gelbart W."/>
            <person name="Iyer V.N."/>
            <person name="Pollard D.A."/>
            <person name="Sackton T.B."/>
            <person name="Larracuente A.M."/>
            <person name="Singh N.D."/>
            <person name="Abad J.P."/>
            <person name="Abt D.N."/>
            <person name="Adryan B."/>
            <person name="Aguade M."/>
            <person name="Akashi H."/>
            <person name="Anderson W.W."/>
            <person name="Aquadro C.F."/>
            <person name="Ardell D.H."/>
            <person name="Arguello R."/>
            <person name="Artieri C.G."/>
            <person name="Barbash D.A."/>
            <person name="Barker D."/>
            <person name="Barsanti P."/>
            <person name="Batterham P."/>
            <person name="Batzoglou S."/>
            <person name="Begun D."/>
            <person name="Bhutkar A."/>
            <person name="Blanco E."/>
            <person name="Bosak S.A."/>
            <person name="Bradley R.K."/>
            <person name="Brand A.D."/>
            <person name="Brent M.R."/>
            <person name="Brooks A.N."/>
            <person name="Brown R.H."/>
            <person name="Butlin R.K."/>
            <person name="Caggese C."/>
            <person name="Calvi B.R."/>
            <person name="Bernardo de Carvalho A."/>
            <person name="Caspi A."/>
            <person name="Castrezana S."/>
            <person name="Celniker S.E."/>
            <person name="Chang J.L."/>
            <person name="Chapple C."/>
            <person name="Chatterji S."/>
            <person name="Chinwalla A."/>
            <person name="Civetta A."/>
            <person name="Clifton S.W."/>
            <person name="Comeron J.M."/>
            <person name="Costello J.C."/>
            <person name="Coyne J.A."/>
            <person name="Daub J."/>
            <person name="David R.G."/>
            <person name="Delcher A.L."/>
            <person name="Delehaunty K."/>
            <person name="Do C.B."/>
            <person name="Ebling H."/>
            <person name="Edwards K."/>
            <person name="Eickbush T."/>
            <person name="Evans J.D."/>
            <person name="Filipski A."/>
            <person name="Findeiss S."/>
            <person name="Freyhult E."/>
            <person name="Fulton L."/>
            <person name="Fulton R."/>
            <person name="Garcia A.C."/>
            <person name="Gardiner A."/>
            <person name="Garfield D.A."/>
            <person name="Garvin B.E."/>
            <person name="Gibson G."/>
            <person name="Gilbert D."/>
            <person name="Gnerre S."/>
            <person name="Godfrey J."/>
            <person name="Good R."/>
            <person name="Gotea V."/>
            <person name="Gravely B."/>
            <person name="Greenberg A.J."/>
            <person name="Griffiths-Jones S."/>
            <person name="Gross S."/>
            <person name="Guigo R."/>
            <person name="Gustafson E.A."/>
            <person name="Haerty W."/>
            <person name="Hahn M.W."/>
            <person name="Halligan D.L."/>
            <person name="Halpern A.L."/>
            <person name="Halter G.M."/>
            <person name="Han M.V."/>
            <person name="Heger A."/>
            <person name="Hillier L."/>
            <person name="Hinrichs A.S."/>
            <person name="Holmes I."/>
            <person name="Hoskins R.A."/>
            <person name="Hubisz M.J."/>
            <person name="Hultmark D."/>
            <person name="Huntley M.A."/>
            <person name="Jaffe D.B."/>
            <person name="Jagadeeshan S."/>
            <person name="Jeck W.R."/>
            <person name="Johnson J."/>
            <person name="Jones C.D."/>
            <person name="Jordan W.C."/>
            <person name="Karpen G.H."/>
            <person name="Kataoka E."/>
            <person name="Keightley P.D."/>
            <person name="Kheradpour P."/>
            <person name="Kirkness E.F."/>
            <person name="Koerich L.B."/>
            <person name="Kristiansen K."/>
            <person name="Kudrna D."/>
            <person name="Kulathinal R.J."/>
            <person name="Kumar S."/>
            <person name="Kwok R."/>
            <person name="Lander E."/>
            <person name="Langley C.H."/>
            <person name="Lapoint R."/>
            <person name="Lazzaro B.P."/>
            <person name="Lee S.J."/>
            <person name="Levesque L."/>
            <person name="Li R."/>
            <person name="Lin C.F."/>
            <person name="Lin M.F."/>
            <person name="Lindblad-Toh K."/>
            <person name="Llopart A."/>
            <person name="Long M."/>
            <person name="Low L."/>
            <person name="Lozovsky E."/>
            <person name="Lu J."/>
            <person name="Luo M."/>
            <person name="Machado C.A."/>
            <person name="Makalowski W."/>
            <person name="Marzo M."/>
            <person name="Matsuda M."/>
            <person name="Matzkin L."/>
            <person name="McAllister B."/>
            <person name="McBride C.S."/>
            <person name="McKernan B."/>
            <person name="McKernan K."/>
            <person name="Mendez-Lago M."/>
            <person name="Minx P."/>
            <person name="Mollenhauer M.U."/>
            <person name="Montooth K."/>
            <person name="Mount S.M."/>
            <person name="Mu X."/>
            <person name="Myers E."/>
            <person name="Negre B."/>
            <person name="Newfeld S."/>
            <person name="Nielsen R."/>
            <person name="Noor M.A."/>
            <person name="O'Grady P."/>
            <person name="Pachter L."/>
            <person name="Papaceit M."/>
            <person name="Parisi M.J."/>
            <person name="Parisi M."/>
            <person name="Parts L."/>
            <person name="Pedersen J.S."/>
            <person name="Pesole G."/>
            <person name="Phillippy A.M."/>
            <person name="Ponting C.P."/>
            <person name="Pop M."/>
            <person name="Porcelli D."/>
            <person name="Powell J.R."/>
            <person name="Prohaska S."/>
            <person name="Pruitt K."/>
            <person name="Puig M."/>
            <person name="Quesneville H."/>
            <person name="Ram K.R."/>
            <person name="Rand D."/>
            <person name="Rasmussen M.D."/>
            <person name="Reed L.K."/>
            <person name="Reenan R."/>
            <person name="Reily A."/>
            <person name="Remington K.A."/>
            <person name="Rieger T.T."/>
            <person name="Ritchie M.G."/>
            <person name="Robin C."/>
            <person name="Rogers Y.H."/>
            <person name="Rohde C."/>
            <person name="Rozas J."/>
            <person name="Rubenfield M.J."/>
            <person name="Ruiz A."/>
            <person name="Russo S."/>
            <person name="Salzberg S.L."/>
            <person name="Sanchez-Gracia A."/>
            <person name="Saranga D.J."/>
            <person name="Sato H."/>
            <person name="Schaeffer S.W."/>
            <person name="Schatz M.C."/>
            <person name="Schlenke T."/>
            <person name="Schwartz R."/>
            <person name="Segarra C."/>
            <person name="Singh R.S."/>
            <person name="Sirot L."/>
            <person name="Sirota M."/>
            <person name="Sisneros N.B."/>
            <person name="Smith C.D."/>
            <person name="Smith T.F."/>
            <person name="Spieth J."/>
            <person name="Stage D.E."/>
            <person name="Stark A."/>
            <person name="Stephan W."/>
            <person name="Strausberg R.L."/>
            <person name="Strempel S."/>
            <person name="Sturgill D."/>
            <person name="Sutton G."/>
            <person name="Sutton G.G."/>
            <person name="Tao W."/>
            <person name="Teichmann S."/>
            <person name="Tobari Y.N."/>
            <person name="Tomimura Y."/>
            <person name="Tsolas J.M."/>
            <person name="Valente V.L."/>
            <person name="Venter E."/>
            <person name="Venter J.C."/>
            <person name="Vicario S."/>
            <person name="Vieira F.G."/>
            <person name="Vilella A.J."/>
            <person name="Villasante A."/>
            <person name="Walenz B."/>
            <person name="Wang J."/>
            <person name="Wasserman M."/>
            <person name="Watts T."/>
            <person name="Wilson D."/>
            <person name="Wilson R.K."/>
            <person name="Wing R.A."/>
            <person name="Wolfner M.F."/>
            <person name="Wong A."/>
            <person name="Wong G.K."/>
            <person name="Wu C.I."/>
            <person name="Wu G."/>
            <person name="Yamamoto D."/>
            <person name="Yang H.P."/>
            <person name="Yang S.P."/>
            <person name="Yorke J.A."/>
            <person name="Yoshida K."/>
            <person name="Zdobnov E."/>
            <person name="Zhang P."/>
            <person name="Zhang Y."/>
            <person name="Zimin A.V."/>
            <person name="Baldwin J."/>
            <person name="Abdouelleil A."/>
            <person name="Abdulkadir J."/>
            <person name="Abebe A."/>
            <person name="Abera B."/>
            <person name="Abreu J."/>
            <person name="Acer S.C."/>
            <person name="Aftuck L."/>
            <person name="Alexander A."/>
            <person name="An P."/>
            <person name="Anderson E."/>
            <person name="Anderson S."/>
            <person name="Arachi H."/>
            <person name="Azer M."/>
            <person name="Bachantsang P."/>
            <person name="Barry A."/>
            <person name="Bayul T."/>
            <person name="Berlin A."/>
            <person name="Bessette D."/>
            <person name="Bloom T."/>
            <person name="Blye J."/>
            <person name="Boguslavskiy L."/>
            <person name="Bonnet C."/>
            <person name="Boukhgalter B."/>
            <person name="Bourzgui I."/>
            <person name="Brown A."/>
            <person name="Cahill P."/>
            <person name="Channer S."/>
            <person name="Cheshatsang Y."/>
            <person name="Chuda L."/>
            <person name="Citroen M."/>
            <person name="Collymore A."/>
            <person name="Cooke P."/>
            <person name="Costello M."/>
            <person name="D'Aco K."/>
            <person name="Daza R."/>
            <person name="De Haan G."/>
            <person name="DeGray S."/>
            <person name="DeMaso C."/>
            <person name="Dhargay N."/>
            <person name="Dooley K."/>
            <person name="Dooley E."/>
            <person name="Doricent M."/>
            <person name="Dorje P."/>
            <person name="Dorjee K."/>
            <person name="Dupes A."/>
            <person name="Elong R."/>
            <person name="Falk J."/>
            <person name="Farina A."/>
            <person name="Faro S."/>
            <person name="Ferguson D."/>
            <person name="Fisher S."/>
            <person name="Foley C.D."/>
            <person name="Franke A."/>
            <person name="Friedrich D."/>
            <person name="Gadbois L."/>
            <person name="Gearin G."/>
            <person name="Gearin C.R."/>
            <person name="Giannoukos G."/>
            <person name="Goode T."/>
            <person name="Graham J."/>
            <person name="Grandbois E."/>
            <person name="Grewal S."/>
            <person name="Gyaltsen K."/>
            <person name="Hafez N."/>
            <person name="Hagos B."/>
            <person name="Hall J."/>
            <person name="Henson C."/>
            <person name="Hollinger A."/>
            <person name="Honan T."/>
            <person name="Huard M.D."/>
            <person name="Hughes L."/>
            <person name="Hurhula B."/>
            <person name="Husby M.E."/>
            <person name="Kamat A."/>
            <person name="Kanga B."/>
            <person name="Kashin S."/>
            <person name="Khazanovich D."/>
            <person name="Kisner P."/>
            <person name="Lance K."/>
            <person name="Lara M."/>
            <person name="Lee W."/>
            <person name="Lennon N."/>
            <person name="Letendre F."/>
            <person name="LeVine R."/>
            <person name="Lipovsky A."/>
            <person name="Liu X."/>
            <person name="Liu J."/>
            <person name="Liu S."/>
            <person name="Lokyitsang T."/>
            <person name="Lokyitsang Y."/>
            <person name="Lubonja R."/>
            <person name="Lui A."/>
            <person name="MacDonald P."/>
            <person name="Magnisalis V."/>
            <person name="Maru K."/>
            <person name="Matthews C."/>
            <person name="McCusker W."/>
            <person name="McDonough S."/>
            <person name="Mehta T."/>
            <person name="Meldrim J."/>
            <person name="Meneus L."/>
            <person name="Mihai O."/>
            <person name="Mihalev A."/>
            <person name="Mihova T."/>
            <person name="Mittelman R."/>
            <person name="Mlenga V."/>
            <person name="Montmayeur A."/>
            <person name="Mulrain L."/>
            <person name="Navidi A."/>
            <person name="Naylor J."/>
            <person name="Negash T."/>
            <person name="Nguyen T."/>
            <person name="Nguyen N."/>
            <person name="Nicol R."/>
            <person name="Norbu C."/>
            <person name="Norbu N."/>
            <person name="Novod N."/>
            <person name="O'Neill B."/>
            <person name="Osman S."/>
            <person name="Markiewicz E."/>
            <person name="Oyono O.L."/>
            <person name="Patti C."/>
            <person name="Phunkhang P."/>
            <person name="Pierre F."/>
            <person name="Priest M."/>
            <person name="Raghuraman S."/>
            <person name="Rege F."/>
            <person name="Reyes R."/>
            <person name="Rise C."/>
            <person name="Rogov P."/>
            <person name="Ross K."/>
            <person name="Ryan E."/>
            <person name="Settipalli S."/>
            <person name="Shea T."/>
            <person name="Sherpa N."/>
            <person name="Shi L."/>
            <person name="Shih D."/>
            <person name="Sparrow T."/>
            <person name="Spaulding J."/>
            <person name="Stalker J."/>
            <person name="Stange-Thomann N."/>
            <person name="Stavropoulos S."/>
            <person name="Stone C."/>
            <person name="Strader C."/>
            <person name="Tesfaye S."/>
            <person name="Thomson T."/>
            <person name="Thoulutsang Y."/>
            <person name="Thoulutsang D."/>
            <person name="Topham K."/>
            <person name="Topping I."/>
            <person name="Tsamla T."/>
            <person name="Vassiliev H."/>
            <person name="Vo A."/>
            <person name="Wangchuk T."/>
            <person name="Wangdi T."/>
            <person name="Weiand M."/>
            <person name="Wilkinson J."/>
            <person name="Wilson A."/>
            <person name="Yadav S."/>
            <person name="Young G."/>
            <person name="Yu Q."/>
            <person name="Zembek L."/>
            <person name="Zhong D."/>
            <person name="Zimmer A."/>
            <person name="Zwirko Z."/>
            <person name="Jaffe D.B."/>
            <person name="Alvarez P."/>
            <person name="Brockman W."/>
            <person name="Butler J."/>
            <person name="Chin C."/>
            <person name="Gnerre S."/>
            <person name="Grabherr M."/>
            <person name="Kleber M."/>
            <person name="Mauceli E."/>
            <person name="MacCallum I."/>
        </authorList>
    </citation>
    <scope>NUCLEOTIDE SEQUENCE [LARGE SCALE GENOMIC DNA]</scope>
    <source>
        <strain evidence="4">Tucson 14030-0811.24</strain>
    </source>
</reference>
<name>B4NM35_DROWI</name>
<dbReference type="AlphaFoldDB" id="B4NM35"/>
<dbReference type="eggNOG" id="ENOG502T6HY">
    <property type="taxonomic scope" value="Eukaryota"/>
</dbReference>
<evidence type="ECO:0000313" key="3">
    <source>
        <dbReference type="EMBL" id="EDW85403.2"/>
    </source>
</evidence>
<protein>
    <submittedName>
        <fullName evidence="3">Uncharacterized protein</fullName>
    </submittedName>
</protein>
<dbReference type="EMBL" id="CH964278">
    <property type="protein sequence ID" value="EDW85403.2"/>
    <property type="molecule type" value="Genomic_DNA"/>
</dbReference>
<dbReference type="SMR" id="B4NM35"/>
<dbReference type="KEGG" id="dwi:6651963"/>
<evidence type="ECO:0000256" key="2">
    <source>
        <dbReference type="SAM" id="MobiDB-lite"/>
    </source>
</evidence>
<accession>B4NM35</accession>
<proteinExistence type="predicted"/>
<sequence>MPLKSPRIRQKDFKSSGVLSHKNNSPRAAYNKPLIVGQQLKKPSSFSQRVQKKTVLSSAGKENENKNKQLQLARNKPKAILLTPSSSDNSLTTNFSSDGGSVSYTLLPTNDDTKGKPVANNAIKDNAIPCLSVCYRSRKSLSQIDFKEALRSYNGQMVSRLPNSHAGDGNGGSSNSLTIMLLKEADLICQAREVCEVQTLHKIGRDRFMRPGNLRIFNTLLLYYCRRQRDQVRLLSEQVEIQKRGFVKTRNKLHLTNVMFAMNERSNEMLNNQLLQAQKDNANQKALYDDLNSLFQLTKKEKTQLIEDLASVKIENENLQQVLETTQKDLVLANSQQRVLLEQMTRVKRDYKDVLNENADLLELVEQHKLELRIVRGNLDIVTDHNENLSERISMLEKDVERGKLALQQQKKKYLGKIAVIDADLKQRTQALRTVQSCFAATVGQRIRRYLNESQTDSTTFPIGTLYHGDNITLQNHFNLL</sequence>
<gene>
    <name evidence="3" type="primary">Dwil\GK10526</name>
    <name evidence="3" type="ORF">Dwil_GK10526</name>
</gene>
<dbReference type="OrthoDB" id="7694231at2759"/>
<organism evidence="3 4">
    <name type="scientific">Drosophila willistoni</name>
    <name type="common">Fruit fly</name>
    <dbReference type="NCBI Taxonomy" id="7260"/>
    <lineage>
        <taxon>Eukaryota</taxon>
        <taxon>Metazoa</taxon>
        <taxon>Ecdysozoa</taxon>
        <taxon>Arthropoda</taxon>
        <taxon>Hexapoda</taxon>
        <taxon>Insecta</taxon>
        <taxon>Pterygota</taxon>
        <taxon>Neoptera</taxon>
        <taxon>Endopterygota</taxon>
        <taxon>Diptera</taxon>
        <taxon>Brachycera</taxon>
        <taxon>Muscomorpha</taxon>
        <taxon>Ephydroidea</taxon>
        <taxon>Drosophilidae</taxon>
        <taxon>Drosophila</taxon>
        <taxon>Sophophora</taxon>
    </lineage>
</organism>